<keyword evidence="10" id="KW-1185">Reference proteome</keyword>
<dbReference type="Proteomes" id="UP000284178">
    <property type="component" value="Unassembled WGS sequence"/>
</dbReference>
<evidence type="ECO:0000256" key="3">
    <source>
        <dbReference type="ARBA" id="ARBA00022692"/>
    </source>
</evidence>
<keyword evidence="3 7" id="KW-0812">Transmembrane</keyword>
<comment type="similarity">
    <text evidence="6">Belongs to the ThrE exporter (TC 2.A.79) family.</text>
</comment>
<dbReference type="PANTHER" id="PTHR34390">
    <property type="entry name" value="UPF0442 PROTEIN YJJB-RELATED"/>
    <property type="match status" value="1"/>
</dbReference>
<dbReference type="GO" id="GO:0005886">
    <property type="term" value="C:plasma membrane"/>
    <property type="evidence" value="ECO:0007669"/>
    <property type="project" value="UniProtKB-SubCell"/>
</dbReference>
<dbReference type="RefSeq" id="WP_117893086.1">
    <property type="nucleotide sequence ID" value="NZ_CABJCV010000002.1"/>
</dbReference>
<accession>A0A412G5C8</accession>
<evidence type="ECO:0000256" key="4">
    <source>
        <dbReference type="ARBA" id="ARBA00022989"/>
    </source>
</evidence>
<feature type="transmembrane region" description="Helical" evidence="7">
    <location>
        <begin position="231"/>
        <end position="250"/>
    </location>
</feature>
<dbReference type="Pfam" id="PF06738">
    <property type="entry name" value="ThrE"/>
    <property type="match status" value="1"/>
</dbReference>
<dbReference type="EMBL" id="QRUP01000002">
    <property type="protein sequence ID" value="RGR76179.1"/>
    <property type="molecule type" value="Genomic_DNA"/>
</dbReference>
<dbReference type="AlphaFoldDB" id="A0A412G5C8"/>
<keyword evidence="5 7" id="KW-0472">Membrane</keyword>
<feature type="domain" description="Threonine/serine exporter-like N-terminal" evidence="8">
    <location>
        <begin position="12"/>
        <end position="247"/>
    </location>
</feature>
<dbReference type="InterPro" id="IPR050539">
    <property type="entry name" value="ThrE_Dicarb/AminoAcid_Exp"/>
</dbReference>
<dbReference type="PANTHER" id="PTHR34390:SF2">
    <property type="entry name" value="SUCCINATE TRANSPORTER SUBUNIT YJJP-RELATED"/>
    <property type="match status" value="1"/>
</dbReference>
<comment type="caution">
    <text evidence="9">The sequence shown here is derived from an EMBL/GenBank/DDBJ whole genome shotgun (WGS) entry which is preliminary data.</text>
</comment>
<evidence type="ECO:0000256" key="7">
    <source>
        <dbReference type="SAM" id="Phobius"/>
    </source>
</evidence>
<name>A0A412G5C8_9FIRM</name>
<dbReference type="GO" id="GO:0022857">
    <property type="term" value="F:transmembrane transporter activity"/>
    <property type="evidence" value="ECO:0007669"/>
    <property type="project" value="InterPro"/>
</dbReference>
<organism evidence="9 10">
    <name type="scientific">Holdemania filiformis</name>
    <dbReference type="NCBI Taxonomy" id="61171"/>
    <lineage>
        <taxon>Bacteria</taxon>
        <taxon>Bacillati</taxon>
        <taxon>Bacillota</taxon>
        <taxon>Erysipelotrichia</taxon>
        <taxon>Erysipelotrichales</taxon>
        <taxon>Erysipelotrichaceae</taxon>
        <taxon>Holdemania</taxon>
    </lineage>
</organism>
<evidence type="ECO:0000313" key="9">
    <source>
        <dbReference type="EMBL" id="RGR76179.1"/>
    </source>
</evidence>
<keyword evidence="4 7" id="KW-1133">Transmembrane helix</keyword>
<dbReference type="GO" id="GO:0015744">
    <property type="term" value="P:succinate transport"/>
    <property type="evidence" value="ECO:0007669"/>
    <property type="project" value="TreeGrafter"/>
</dbReference>
<feature type="transmembrane region" description="Helical" evidence="7">
    <location>
        <begin position="48"/>
        <end position="66"/>
    </location>
</feature>
<gene>
    <name evidence="9" type="ORF">DWY25_02160</name>
</gene>
<protein>
    <submittedName>
        <fullName evidence="9">Threonine/serine exporter</fullName>
    </submittedName>
</protein>
<evidence type="ECO:0000256" key="5">
    <source>
        <dbReference type="ARBA" id="ARBA00023136"/>
    </source>
</evidence>
<sequence>MTHDFDQLLQSAAYAGQLLLESGAEIYRVEDTICRICLNYGAQEASSIVLPTGIFVTIVAGGRSVSKIVRIKSRGLDIDRIDRINTLSRQSKTLSLDEFLAQLRAIARLRPYSLSRRIAAGALGAGGFTLFFGGRFSDLCCALVIGGLIEGCSSVLEQRQFPSFFAISLCSALTALLAIGLNQTGLAPSLDALIIGCLMLLVPGLAITNAIRDSLSGDLISGMTRGVEAVLIAIAVALGPGLVMSLWMMLGGNPLW</sequence>
<evidence type="ECO:0000256" key="2">
    <source>
        <dbReference type="ARBA" id="ARBA00022475"/>
    </source>
</evidence>
<evidence type="ECO:0000313" key="10">
    <source>
        <dbReference type="Proteomes" id="UP000284178"/>
    </source>
</evidence>
<feature type="transmembrane region" description="Helical" evidence="7">
    <location>
        <begin position="193"/>
        <end position="211"/>
    </location>
</feature>
<dbReference type="GeneID" id="83014213"/>
<comment type="subcellular location">
    <subcellularLocation>
        <location evidence="1">Cell membrane</location>
        <topology evidence="1">Multi-pass membrane protein</topology>
    </subcellularLocation>
</comment>
<reference evidence="9 10" key="1">
    <citation type="submission" date="2018-08" db="EMBL/GenBank/DDBJ databases">
        <title>A genome reference for cultivated species of the human gut microbiota.</title>
        <authorList>
            <person name="Zou Y."/>
            <person name="Xue W."/>
            <person name="Luo G."/>
        </authorList>
    </citation>
    <scope>NUCLEOTIDE SEQUENCE [LARGE SCALE GENOMIC DNA]</scope>
    <source>
        <strain evidence="9 10">AF24-29</strain>
    </source>
</reference>
<evidence type="ECO:0000256" key="6">
    <source>
        <dbReference type="ARBA" id="ARBA00034125"/>
    </source>
</evidence>
<keyword evidence="2" id="KW-1003">Cell membrane</keyword>
<evidence type="ECO:0000256" key="1">
    <source>
        <dbReference type="ARBA" id="ARBA00004651"/>
    </source>
</evidence>
<feature type="transmembrane region" description="Helical" evidence="7">
    <location>
        <begin position="161"/>
        <end position="181"/>
    </location>
</feature>
<evidence type="ECO:0000259" key="8">
    <source>
        <dbReference type="Pfam" id="PF06738"/>
    </source>
</evidence>
<proteinExistence type="inferred from homology"/>
<dbReference type="InterPro" id="IPR010619">
    <property type="entry name" value="ThrE-like_N"/>
</dbReference>